<dbReference type="Proteomes" id="UP000235965">
    <property type="component" value="Unassembled WGS sequence"/>
</dbReference>
<dbReference type="AlphaFoldDB" id="A0A2J7Q686"/>
<organism evidence="1 2">
    <name type="scientific">Cryptotermes secundus</name>
    <dbReference type="NCBI Taxonomy" id="105785"/>
    <lineage>
        <taxon>Eukaryota</taxon>
        <taxon>Metazoa</taxon>
        <taxon>Ecdysozoa</taxon>
        <taxon>Arthropoda</taxon>
        <taxon>Hexapoda</taxon>
        <taxon>Insecta</taxon>
        <taxon>Pterygota</taxon>
        <taxon>Neoptera</taxon>
        <taxon>Polyneoptera</taxon>
        <taxon>Dictyoptera</taxon>
        <taxon>Blattodea</taxon>
        <taxon>Blattoidea</taxon>
        <taxon>Termitoidae</taxon>
        <taxon>Kalotermitidae</taxon>
        <taxon>Cryptotermitinae</taxon>
        <taxon>Cryptotermes</taxon>
    </lineage>
</organism>
<reference evidence="1 2" key="1">
    <citation type="submission" date="2017-12" db="EMBL/GenBank/DDBJ databases">
        <title>Hemimetabolous genomes reveal molecular basis of termite eusociality.</title>
        <authorList>
            <person name="Harrison M.C."/>
            <person name="Jongepier E."/>
            <person name="Robertson H.M."/>
            <person name="Arning N."/>
            <person name="Bitard-Feildel T."/>
            <person name="Chao H."/>
            <person name="Childers C.P."/>
            <person name="Dinh H."/>
            <person name="Doddapaneni H."/>
            <person name="Dugan S."/>
            <person name="Gowin J."/>
            <person name="Greiner C."/>
            <person name="Han Y."/>
            <person name="Hu H."/>
            <person name="Hughes D.S.T."/>
            <person name="Huylmans A.-K."/>
            <person name="Kemena C."/>
            <person name="Kremer L.P.M."/>
            <person name="Lee S.L."/>
            <person name="Lopez-Ezquerra A."/>
            <person name="Mallet L."/>
            <person name="Monroy-Kuhn J.M."/>
            <person name="Moser A."/>
            <person name="Murali S.C."/>
            <person name="Muzny D.M."/>
            <person name="Otani S."/>
            <person name="Piulachs M.-D."/>
            <person name="Poelchau M."/>
            <person name="Qu J."/>
            <person name="Schaub F."/>
            <person name="Wada-Katsumata A."/>
            <person name="Worley K.C."/>
            <person name="Xie Q."/>
            <person name="Ylla G."/>
            <person name="Poulsen M."/>
            <person name="Gibbs R.A."/>
            <person name="Schal C."/>
            <person name="Richards S."/>
            <person name="Belles X."/>
            <person name="Korb J."/>
            <person name="Bornberg-Bauer E."/>
        </authorList>
    </citation>
    <scope>NUCLEOTIDE SEQUENCE [LARGE SCALE GENOMIC DNA]</scope>
    <source>
        <tissue evidence="1">Whole body</tissue>
    </source>
</reference>
<protein>
    <recommendedName>
        <fullName evidence="3">Endonuclease/exonuclease/phosphatase domain-containing protein</fullName>
    </recommendedName>
</protein>
<feature type="non-terminal residue" evidence="1">
    <location>
        <position position="1"/>
    </location>
</feature>
<evidence type="ECO:0008006" key="3">
    <source>
        <dbReference type="Google" id="ProtNLM"/>
    </source>
</evidence>
<name>A0A2J7Q686_9NEOP</name>
<dbReference type="Gene3D" id="3.60.10.10">
    <property type="entry name" value="Endonuclease/exonuclease/phosphatase"/>
    <property type="match status" value="1"/>
</dbReference>
<dbReference type="InParanoid" id="A0A2J7Q686"/>
<dbReference type="SUPFAM" id="SSF56219">
    <property type="entry name" value="DNase I-like"/>
    <property type="match status" value="1"/>
</dbReference>
<sequence>LGTGFFIHKRIMSAVKRVEFVSDRMSFIILRGRWCDIVVLNVHAPTEDKVDDIKDRFYEELERIFDKFPKYHKQILLGDFNAKVRREDIFKSTLGNEDSSKLNVRSFMAADCNTGYYLVVKKCRERLSMSKETKHRVHMERFNLNKVHEIEGKEQYHVEISN</sequence>
<gene>
    <name evidence="1" type="ORF">B7P43_G04300</name>
</gene>
<comment type="caution">
    <text evidence="1">The sequence shown here is derived from an EMBL/GenBank/DDBJ whole genome shotgun (WGS) entry which is preliminary data.</text>
</comment>
<dbReference type="EMBL" id="NEVH01017535">
    <property type="protein sequence ID" value="PNF24087.1"/>
    <property type="molecule type" value="Genomic_DNA"/>
</dbReference>
<dbReference type="InterPro" id="IPR036691">
    <property type="entry name" value="Endo/exonu/phosph_ase_sf"/>
</dbReference>
<evidence type="ECO:0000313" key="2">
    <source>
        <dbReference type="Proteomes" id="UP000235965"/>
    </source>
</evidence>
<keyword evidence="2" id="KW-1185">Reference proteome</keyword>
<evidence type="ECO:0000313" key="1">
    <source>
        <dbReference type="EMBL" id="PNF24087.1"/>
    </source>
</evidence>
<accession>A0A2J7Q686</accession>
<proteinExistence type="predicted"/>